<keyword evidence="2" id="KW-1185">Reference proteome</keyword>
<proteinExistence type="predicted"/>
<organism evidence="1 2">
    <name type="scientific">Lymnaea stagnalis</name>
    <name type="common">Great pond snail</name>
    <name type="synonym">Helix stagnalis</name>
    <dbReference type="NCBI Taxonomy" id="6523"/>
    <lineage>
        <taxon>Eukaryota</taxon>
        <taxon>Metazoa</taxon>
        <taxon>Spiralia</taxon>
        <taxon>Lophotrochozoa</taxon>
        <taxon>Mollusca</taxon>
        <taxon>Gastropoda</taxon>
        <taxon>Heterobranchia</taxon>
        <taxon>Euthyneura</taxon>
        <taxon>Panpulmonata</taxon>
        <taxon>Hygrophila</taxon>
        <taxon>Lymnaeoidea</taxon>
        <taxon>Lymnaeidae</taxon>
        <taxon>Lymnaea</taxon>
    </lineage>
</organism>
<dbReference type="AlphaFoldDB" id="A0AAV2HJP6"/>
<evidence type="ECO:0000313" key="2">
    <source>
        <dbReference type="Proteomes" id="UP001497497"/>
    </source>
</evidence>
<reference evidence="1 2" key="1">
    <citation type="submission" date="2024-04" db="EMBL/GenBank/DDBJ databases">
        <authorList>
            <consortium name="Genoscope - CEA"/>
            <person name="William W."/>
        </authorList>
    </citation>
    <scope>NUCLEOTIDE SEQUENCE [LARGE SCALE GENOMIC DNA]</scope>
</reference>
<gene>
    <name evidence="1" type="ORF">GSLYS_00008201001</name>
</gene>
<sequence>RDEDIVNYIKTQGELTVRIISSHTSPKRPEGYSFYEYRGKQLQRNGTGFIQYVYRNDTRSGAPCPCPECRTSAHPRVAWAKVKVRTATHLVFDDDEARRTVVQLFYDVDGDKTGVKVLHGESVRHGTLAGDWCDMRCVTHDMELVDHLKDTWGRWRWLETKINQNYATHPDPRLAVVVRWLLW</sequence>
<evidence type="ECO:0000313" key="1">
    <source>
        <dbReference type="EMBL" id="CAL1534241.1"/>
    </source>
</evidence>
<protein>
    <submittedName>
        <fullName evidence="1">Uncharacterized protein</fullName>
    </submittedName>
</protein>
<accession>A0AAV2HJP6</accession>
<dbReference type="Proteomes" id="UP001497497">
    <property type="component" value="Unassembled WGS sequence"/>
</dbReference>
<feature type="non-terminal residue" evidence="1">
    <location>
        <position position="1"/>
    </location>
</feature>
<dbReference type="EMBL" id="CAXITT010000165">
    <property type="protein sequence ID" value="CAL1534241.1"/>
    <property type="molecule type" value="Genomic_DNA"/>
</dbReference>
<comment type="caution">
    <text evidence="1">The sequence shown here is derived from an EMBL/GenBank/DDBJ whole genome shotgun (WGS) entry which is preliminary data.</text>
</comment>
<name>A0AAV2HJP6_LYMST</name>